<sequence length="388" mass="44393">MDLIVVCLLPAISAVLYILWHIIRSRDIQQVRGNVDEKSRPPEQDPYHDIEPLQDFDWSTTSPIRNSPLKPKYHLTMALENISLSDILAMDNTYAERIKTRRTVMDEHPDATLRCNYVCEPAVLELYDWMINTFLPKRFPGIYHRTAKGTLNTVNSETIPSQPKSPMAALRTLGDHIDTDFLLLLPSSTAADGSPIYHLEAFVTCFPSGFSTQKKLGLPLSETHTPVPGYKAKLEKSMDRFFAKIECGRAVKRSNWALTTHPLLFTEGGNHLYANGKTDMYAEEKDVDDTKSDDKNLKDDILRQRKEVVIKHCRLRSERQTLFRLPKTKALVFSFKTYQYTLADVKKDGYAEQLAEAMEGLSQGNVPEMDFYKRGVVWREPVAEYLRS</sequence>
<feature type="compositionally biased region" description="Basic and acidic residues" evidence="1">
    <location>
        <begin position="33"/>
        <end position="51"/>
    </location>
</feature>
<feature type="region of interest" description="Disordered" evidence="1">
    <location>
        <begin position="33"/>
        <end position="61"/>
    </location>
</feature>
<dbReference type="Pfam" id="PF11927">
    <property type="entry name" value="HODM_asu-like"/>
    <property type="match status" value="1"/>
</dbReference>
<dbReference type="KEGG" id="ffu:CLAFUR5_10743"/>
<name>A0A9Q8URY3_PASFU</name>
<dbReference type="GeneID" id="71990621"/>
<dbReference type="InterPro" id="IPR021848">
    <property type="entry name" value="HODM_asu-like"/>
</dbReference>
<dbReference type="AlphaFoldDB" id="A0A9Q8URY3"/>
<evidence type="ECO:0000256" key="1">
    <source>
        <dbReference type="SAM" id="MobiDB-lite"/>
    </source>
</evidence>
<reference evidence="2" key="1">
    <citation type="submission" date="2021-12" db="EMBL/GenBank/DDBJ databases">
        <authorList>
            <person name="Zaccaron A."/>
            <person name="Stergiopoulos I."/>
        </authorList>
    </citation>
    <scope>NUCLEOTIDE SEQUENCE</scope>
    <source>
        <strain evidence="2">Race5_Kim</strain>
    </source>
</reference>
<evidence type="ECO:0000313" key="2">
    <source>
        <dbReference type="EMBL" id="UJO20213.1"/>
    </source>
</evidence>
<evidence type="ECO:0000313" key="3">
    <source>
        <dbReference type="Proteomes" id="UP000756132"/>
    </source>
</evidence>
<organism evidence="2 3">
    <name type="scientific">Passalora fulva</name>
    <name type="common">Tomato leaf mold</name>
    <name type="synonym">Cladosporium fulvum</name>
    <dbReference type="NCBI Taxonomy" id="5499"/>
    <lineage>
        <taxon>Eukaryota</taxon>
        <taxon>Fungi</taxon>
        <taxon>Dikarya</taxon>
        <taxon>Ascomycota</taxon>
        <taxon>Pezizomycotina</taxon>
        <taxon>Dothideomycetes</taxon>
        <taxon>Dothideomycetidae</taxon>
        <taxon>Mycosphaerellales</taxon>
        <taxon>Mycosphaerellaceae</taxon>
        <taxon>Fulvia</taxon>
    </lineage>
</organism>
<protein>
    <submittedName>
        <fullName evidence="2">Uncharacterized protein</fullName>
    </submittedName>
</protein>
<proteinExistence type="predicted"/>
<reference evidence="2" key="2">
    <citation type="journal article" date="2022" name="Microb. Genom.">
        <title>A chromosome-scale genome assembly of the tomato pathogen Cladosporium fulvum reveals a compartmentalized genome architecture and the presence of a dispensable chromosome.</title>
        <authorList>
            <person name="Zaccaron A.Z."/>
            <person name="Chen L.H."/>
            <person name="Samaras A."/>
            <person name="Stergiopoulos I."/>
        </authorList>
    </citation>
    <scope>NUCLEOTIDE SEQUENCE</scope>
    <source>
        <strain evidence="2">Race5_Kim</strain>
    </source>
</reference>
<dbReference type="EMBL" id="CP090169">
    <property type="protein sequence ID" value="UJO20213.1"/>
    <property type="molecule type" value="Genomic_DNA"/>
</dbReference>
<dbReference type="RefSeq" id="XP_047764579.1">
    <property type="nucleotide sequence ID" value="XM_047909891.1"/>
</dbReference>
<gene>
    <name evidence="2" type="ORF">CLAFUR5_10743</name>
</gene>
<dbReference type="OMA" id="TYRYPIQ"/>
<keyword evidence="3" id="KW-1185">Reference proteome</keyword>
<accession>A0A9Q8URY3</accession>
<dbReference type="Proteomes" id="UP000756132">
    <property type="component" value="Chromosome 7"/>
</dbReference>
<dbReference type="OrthoDB" id="5043642at2759"/>